<reference evidence="1 2" key="2">
    <citation type="journal article" date="2017" name="Int. J. Syst. Evol. Microbiol.">
        <title>Gordonia phthalatica sp. nov., a di-n-butyl phthalate-degrading bacterium isolated from activated sludge.</title>
        <authorList>
            <person name="Jin D."/>
            <person name="Kong X."/>
            <person name="Jia M."/>
            <person name="Yu X."/>
            <person name="Wang X."/>
            <person name="Zhuang X."/>
            <person name="Deng Y."/>
            <person name="Bai Z."/>
        </authorList>
    </citation>
    <scope>NUCLEOTIDE SEQUENCE [LARGE SCALE GENOMIC DNA]</scope>
    <source>
        <strain evidence="1 2">QH-11</strain>
    </source>
</reference>
<dbReference type="PATRIC" id="fig|1136941.3.peg.1700"/>
<reference evidence="2" key="1">
    <citation type="submission" date="2015-06" db="EMBL/GenBank/DDBJ databases">
        <title>Complete genome sequence and metabolic analysis of phthalate degradation pathway in Gordonia sp. QH-11.</title>
        <authorList>
            <person name="Jin D."/>
            <person name="Kong X."/>
            <person name="Bai Z."/>
        </authorList>
    </citation>
    <scope>NUCLEOTIDE SEQUENCE [LARGE SCALE GENOMIC DNA]</scope>
    <source>
        <strain evidence="2">QH-11</strain>
    </source>
</reference>
<dbReference type="STRING" id="1136941.ACH46_08360"/>
<name>A0A0N9N8M6_9ACTN</name>
<sequence length="284" mass="31973">MSRRPTLHALDPLSRRWWQVVGRRVDLSTPDFGFLTAPYNGKHEVGDAWLTAYEARGAVAPTAPISGLFDDMAVLDGPDFQAASLHPLVREFYEHTGSWRMEVWSQWNPLFAPGGMAVASMFGRRVEQLALPTEPLSVSRGMSSEVRVVTDESGRREGAAWLRRLRLDDSAVYSGFYRSAMLPGQDQPHVAVAFPLELGHIHVFLTPSADADGALRLTSRSQRFGEDGAYVSVLFGDQWYSAQPPLRESFRVYVDDEGVLRTDHELKVGRFRALRLHYRLEREA</sequence>
<dbReference type="AlphaFoldDB" id="A0A0N9N8M6"/>
<dbReference type="KEGG" id="goq:ACH46_08360"/>
<dbReference type="Proteomes" id="UP000063789">
    <property type="component" value="Chromosome"/>
</dbReference>
<evidence type="ECO:0000313" key="1">
    <source>
        <dbReference type="EMBL" id="ALG84509.1"/>
    </source>
</evidence>
<gene>
    <name evidence="1" type="ORF">ACH46_08360</name>
</gene>
<evidence type="ECO:0000313" key="2">
    <source>
        <dbReference type="Proteomes" id="UP000063789"/>
    </source>
</evidence>
<proteinExistence type="predicted"/>
<dbReference type="RefSeq" id="WP_062392495.1">
    <property type="nucleotide sequence ID" value="NZ_CP011853.1"/>
</dbReference>
<dbReference type="EMBL" id="CP011853">
    <property type="protein sequence ID" value="ALG84509.1"/>
    <property type="molecule type" value="Genomic_DNA"/>
</dbReference>
<protein>
    <recommendedName>
        <fullName evidence="3">DUF4166 domain-containing protein</fullName>
    </recommendedName>
</protein>
<accession>A0A0N9N8M6</accession>
<organism evidence="1 2">
    <name type="scientific">Gordonia phthalatica</name>
    <dbReference type="NCBI Taxonomy" id="1136941"/>
    <lineage>
        <taxon>Bacteria</taxon>
        <taxon>Bacillati</taxon>
        <taxon>Actinomycetota</taxon>
        <taxon>Actinomycetes</taxon>
        <taxon>Mycobacteriales</taxon>
        <taxon>Gordoniaceae</taxon>
        <taxon>Gordonia</taxon>
    </lineage>
</organism>
<evidence type="ECO:0008006" key="3">
    <source>
        <dbReference type="Google" id="ProtNLM"/>
    </source>
</evidence>
<keyword evidence="2" id="KW-1185">Reference proteome</keyword>
<dbReference type="OrthoDB" id="3678706at2"/>